<dbReference type="Proteomes" id="UP000029981">
    <property type="component" value="Chromosome 6"/>
</dbReference>
<dbReference type="PANTHER" id="PTHR11014">
    <property type="entry name" value="PEPTIDASE M20 FAMILY MEMBER"/>
    <property type="match status" value="1"/>
</dbReference>
<feature type="binding site" evidence="5">
    <location>
        <position position="151"/>
    </location>
    <ligand>
        <name>Mn(2+)</name>
        <dbReference type="ChEBI" id="CHEBI:29035"/>
        <label>2</label>
    </ligand>
</feature>
<evidence type="ECO:0000256" key="3">
    <source>
        <dbReference type="ARBA" id="ARBA00022801"/>
    </source>
</evidence>
<dbReference type="PIRSF" id="PIRSF005962">
    <property type="entry name" value="Pept_M20D_amidohydro"/>
    <property type="match status" value="1"/>
</dbReference>
<dbReference type="PANTHER" id="PTHR11014:SF63">
    <property type="entry name" value="METALLOPEPTIDASE, PUTATIVE (AFU_ORTHOLOGUE AFUA_6G09600)-RELATED"/>
    <property type="match status" value="1"/>
</dbReference>
<reference evidence="8 9" key="3">
    <citation type="journal article" date="2010" name="BMC Genomics">
        <title>Transcriptome sequencing and comparative analysis of cucumber flowers with different sex types.</title>
        <authorList>
            <person name="Guo S."/>
            <person name="Zheng Y."/>
            <person name="Joung J.G."/>
            <person name="Liu S."/>
            <person name="Zhang Z."/>
            <person name="Crasta O.R."/>
            <person name="Sobral B.W."/>
            <person name="Xu Y."/>
            <person name="Huang S."/>
            <person name="Fei Z."/>
        </authorList>
    </citation>
    <scope>NUCLEOTIDE SEQUENCE [LARGE SCALE GENOMIC DNA]</scope>
    <source>
        <strain evidence="9">cv. 9930</strain>
    </source>
</reference>
<feature type="domain" description="Peptidase M20 dimerisation" evidence="7">
    <location>
        <begin position="233"/>
        <end position="326"/>
    </location>
</feature>
<dbReference type="InterPro" id="IPR036264">
    <property type="entry name" value="Bact_exopeptidase_dim_dom"/>
</dbReference>
<keyword evidence="4 5" id="KW-0464">Manganese</keyword>
<dbReference type="Gene3D" id="3.30.70.360">
    <property type="match status" value="1"/>
</dbReference>
<evidence type="ECO:0000256" key="5">
    <source>
        <dbReference type="PIRSR" id="PIRSR005962-1"/>
    </source>
</evidence>
<dbReference type="SUPFAM" id="SSF55031">
    <property type="entry name" value="Bacterial exopeptidase dimerisation domain"/>
    <property type="match status" value="1"/>
</dbReference>
<evidence type="ECO:0000313" key="9">
    <source>
        <dbReference type="Proteomes" id="UP000029981"/>
    </source>
</evidence>
<feature type="chain" id="PRO_5001965326" description="Peptidase M20 dimerisation domain-containing protein" evidence="6">
    <location>
        <begin position="29"/>
        <end position="441"/>
    </location>
</feature>
<dbReference type="InterPro" id="IPR044757">
    <property type="entry name" value="ILR1-like_Hyd"/>
</dbReference>
<keyword evidence="3" id="KW-0378">Hydrolase</keyword>
<dbReference type="AlphaFoldDB" id="A0A0A0KIR8"/>
<dbReference type="Pfam" id="PF01546">
    <property type="entry name" value="Peptidase_M20"/>
    <property type="match status" value="1"/>
</dbReference>
<dbReference type="NCBIfam" id="TIGR01891">
    <property type="entry name" value="amidohydrolases"/>
    <property type="match status" value="1"/>
</dbReference>
<dbReference type="GO" id="GO:0010179">
    <property type="term" value="F:IAA-Ala conjugate hydrolase activity"/>
    <property type="evidence" value="ECO:0000318"/>
    <property type="project" value="GO_Central"/>
</dbReference>
<gene>
    <name evidence="8" type="ORF">Csa_6G454350</name>
</gene>
<evidence type="ECO:0000256" key="1">
    <source>
        <dbReference type="ARBA" id="ARBA00006153"/>
    </source>
</evidence>
<evidence type="ECO:0000256" key="2">
    <source>
        <dbReference type="ARBA" id="ARBA00022729"/>
    </source>
</evidence>
<dbReference type="STRING" id="3659.A0A0A0KIR8"/>
<evidence type="ECO:0000256" key="4">
    <source>
        <dbReference type="ARBA" id="ARBA00023211"/>
    </source>
</evidence>
<keyword evidence="2 6" id="KW-0732">Signal</keyword>
<feature type="signal peptide" evidence="6">
    <location>
        <begin position="1"/>
        <end position="28"/>
    </location>
</feature>
<dbReference type="InterPro" id="IPR002933">
    <property type="entry name" value="Peptidase_M20"/>
</dbReference>
<accession>A0A0A0KIR8</accession>
<keyword evidence="5" id="KW-0479">Metal-binding</keyword>
<proteinExistence type="inferred from homology"/>
<dbReference type="SUPFAM" id="SSF53187">
    <property type="entry name" value="Zn-dependent exopeptidases"/>
    <property type="match status" value="1"/>
</dbReference>
<dbReference type="EMBL" id="CM002927">
    <property type="protein sequence ID" value="KGN48287.1"/>
    <property type="molecule type" value="Genomic_DNA"/>
</dbReference>
<dbReference type="InterPro" id="IPR011650">
    <property type="entry name" value="Peptidase_M20_dimer"/>
</dbReference>
<organism evidence="8 9">
    <name type="scientific">Cucumis sativus</name>
    <name type="common">Cucumber</name>
    <dbReference type="NCBI Taxonomy" id="3659"/>
    <lineage>
        <taxon>Eukaryota</taxon>
        <taxon>Viridiplantae</taxon>
        <taxon>Streptophyta</taxon>
        <taxon>Embryophyta</taxon>
        <taxon>Tracheophyta</taxon>
        <taxon>Spermatophyta</taxon>
        <taxon>Magnoliopsida</taxon>
        <taxon>eudicotyledons</taxon>
        <taxon>Gunneridae</taxon>
        <taxon>Pentapetalae</taxon>
        <taxon>rosids</taxon>
        <taxon>fabids</taxon>
        <taxon>Cucurbitales</taxon>
        <taxon>Cucurbitaceae</taxon>
        <taxon>Benincaseae</taxon>
        <taxon>Cucumis</taxon>
    </lineage>
</organism>
<feature type="binding site" evidence="5">
    <location>
        <position position="208"/>
    </location>
    <ligand>
        <name>Mn(2+)</name>
        <dbReference type="ChEBI" id="CHEBI:29035"/>
        <label>2</label>
    </ligand>
</feature>
<reference evidence="8 9" key="2">
    <citation type="journal article" date="2009" name="PLoS ONE">
        <title>An integrated genetic and cytogenetic map of the cucumber genome.</title>
        <authorList>
            <person name="Ren Y."/>
            <person name="Zhang Z."/>
            <person name="Liu J."/>
            <person name="Staub J.E."/>
            <person name="Han Y."/>
            <person name="Cheng Z."/>
            <person name="Li X."/>
            <person name="Lu J."/>
            <person name="Miao H."/>
            <person name="Kang H."/>
            <person name="Xie B."/>
            <person name="Gu X."/>
            <person name="Wang X."/>
            <person name="Du Y."/>
            <person name="Jin W."/>
            <person name="Huang S."/>
        </authorList>
    </citation>
    <scope>NUCLEOTIDE SEQUENCE [LARGE SCALE GENOMIC DNA]</scope>
    <source>
        <strain evidence="9">cv. 9930</strain>
    </source>
</reference>
<feature type="binding site" evidence="5">
    <location>
        <position position="407"/>
    </location>
    <ligand>
        <name>Mn(2+)</name>
        <dbReference type="ChEBI" id="CHEBI:29035"/>
        <label>2</label>
    </ligand>
</feature>
<evidence type="ECO:0000259" key="7">
    <source>
        <dbReference type="Pfam" id="PF07687"/>
    </source>
</evidence>
<evidence type="ECO:0000313" key="8">
    <source>
        <dbReference type="EMBL" id="KGN48287.1"/>
    </source>
</evidence>
<name>A0A0A0KIR8_CUCSA</name>
<comment type="similarity">
    <text evidence="1">Belongs to the peptidase M20 family.</text>
</comment>
<dbReference type="FunFam" id="3.30.70.360:FF:000001">
    <property type="entry name" value="N-acetyldiaminopimelate deacetylase"/>
    <property type="match status" value="1"/>
</dbReference>
<dbReference type="eggNOG" id="ENOG502QQEM">
    <property type="taxonomic scope" value="Eukaryota"/>
</dbReference>
<dbReference type="Gramene" id="KGN48287">
    <property type="protein sequence ID" value="KGN48287"/>
    <property type="gene ID" value="Csa_6G454350"/>
</dbReference>
<dbReference type="GO" id="GO:0046872">
    <property type="term" value="F:metal ion binding"/>
    <property type="evidence" value="ECO:0007669"/>
    <property type="project" value="UniProtKB-KW"/>
</dbReference>
<feature type="binding site" evidence="5">
    <location>
        <position position="185"/>
    </location>
    <ligand>
        <name>Mn(2+)</name>
        <dbReference type="ChEBI" id="CHEBI:29035"/>
        <label>2</label>
    </ligand>
</feature>
<feature type="binding site" evidence="5">
    <location>
        <position position="149"/>
    </location>
    <ligand>
        <name>Mn(2+)</name>
        <dbReference type="ChEBI" id="CHEBI:29035"/>
        <label>2</label>
    </ligand>
</feature>
<dbReference type="Gene3D" id="3.40.630.10">
    <property type="entry name" value="Zn peptidases"/>
    <property type="match status" value="1"/>
</dbReference>
<protein>
    <recommendedName>
        <fullName evidence="7">Peptidase M20 dimerisation domain-containing protein</fullName>
    </recommendedName>
</protein>
<reference evidence="8 9" key="4">
    <citation type="journal article" date="2011" name="BMC Genomics">
        <title>RNA-Seq improves annotation of protein-coding genes in the cucumber genome.</title>
        <authorList>
            <person name="Li Z."/>
            <person name="Zhang Z."/>
            <person name="Yan P."/>
            <person name="Huang S."/>
            <person name="Fei Z."/>
            <person name="Lin K."/>
        </authorList>
    </citation>
    <scope>NUCLEOTIDE SEQUENCE [LARGE SCALE GENOMIC DNA]</scope>
    <source>
        <strain evidence="9">cv. 9930</strain>
    </source>
</reference>
<keyword evidence="9" id="KW-1185">Reference proteome</keyword>
<dbReference type="InterPro" id="IPR017439">
    <property type="entry name" value="Amidohydrolase"/>
</dbReference>
<reference evidence="8 9" key="1">
    <citation type="journal article" date="2009" name="Nat. Genet.">
        <title>The genome of the cucumber, Cucumis sativus L.</title>
        <authorList>
            <person name="Huang S."/>
            <person name="Li R."/>
            <person name="Zhang Z."/>
            <person name="Li L."/>
            <person name="Gu X."/>
            <person name="Fan W."/>
            <person name="Lucas W.J."/>
            <person name="Wang X."/>
            <person name="Xie B."/>
            <person name="Ni P."/>
            <person name="Ren Y."/>
            <person name="Zhu H."/>
            <person name="Li J."/>
            <person name="Lin K."/>
            <person name="Jin W."/>
            <person name="Fei Z."/>
            <person name="Li G."/>
            <person name="Staub J."/>
            <person name="Kilian A."/>
            <person name="van der Vossen E.A."/>
            <person name="Wu Y."/>
            <person name="Guo J."/>
            <person name="He J."/>
            <person name="Jia Z."/>
            <person name="Ren Y."/>
            <person name="Tian G."/>
            <person name="Lu Y."/>
            <person name="Ruan J."/>
            <person name="Qian W."/>
            <person name="Wang M."/>
            <person name="Huang Q."/>
            <person name="Li B."/>
            <person name="Xuan Z."/>
            <person name="Cao J."/>
            <person name="Asan"/>
            <person name="Wu Z."/>
            <person name="Zhang J."/>
            <person name="Cai Q."/>
            <person name="Bai Y."/>
            <person name="Zhao B."/>
            <person name="Han Y."/>
            <person name="Li Y."/>
            <person name="Li X."/>
            <person name="Wang S."/>
            <person name="Shi Q."/>
            <person name="Liu S."/>
            <person name="Cho W.K."/>
            <person name="Kim J.Y."/>
            <person name="Xu Y."/>
            <person name="Heller-Uszynska K."/>
            <person name="Miao H."/>
            <person name="Cheng Z."/>
            <person name="Zhang S."/>
            <person name="Wu J."/>
            <person name="Yang Y."/>
            <person name="Kang H."/>
            <person name="Li M."/>
            <person name="Liang H."/>
            <person name="Ren X."/>
            <person name="Shi Z."/>
            <person name="Wen M."/>
            <person name="Jian M."/>
            <person name="Yang H."/>
            <person name="Zhang G."/>
            <person name="Yang Z."/>
            <person name="Chen R."/>
            <person name="Liu S."/>
            <person name="Li J."/>
            <person name="Ma L."/>
            <person name="Liu H."/>
            <person name="Zhou Y."/>
            <person name="Zhao J."/>
            <person name="Fang X."/>
            <person name="Li G."/>
            <person name="Fang L."/>
            <person name="Li Y."/>
            <person name="Liu D."/>
            <person name="Zheng H."/>
            <person name="Zhang Y."/>
            <person name="Qin N."/>
            <person name="Li Z."/>
            <person name="Yang G."/>
            <person name="Yang S."/>
            <person name="Bolund L."/>
            <person name="Kristiansen K."/>
            <person name="Zheng H."/>
            <person name="Li S."/>
            <person name="Zhang X."/>
            <person name="Yang H."/>
            <person name="Wang J."/>
            <person name="Sun R."/>
            <person name="Zhang B."/>
            <person name="Jiang S."/>
            <person name="Wang J."/>
            <person name="Du Y."/>
            <person name="Li S."/>
        </authorList>
    </citation>
    <scope>NUCLEOTIDE SEQUENCE [LARGE SCALE GENOMIC DNA]</scope>
    <source>
        <strain evidence="9">cv. 9930</strain>
    </source>
</reference>
<dbReference type="MEROPS" id="M20.A02"/>
<dbReference type="Pfam" id="PF07687">
    <property type="entry name" value="M20_dimer"/>
    <property type="match status" value="1"/>
</dbReference>
<sequence>MAAGGGTSFKSLCWMIVFGIALWRPAAGENGGDGSELHSLTQSLLGLAREREFMEWIKGVRRRIHEYPELGFEEYKTSQLVRSELDSLGISYRWPVAKTGVVASIRGDSVSSSSSTPVFGLRADMDALPLQELVEWEFKSKVEGKMHACGHDSHVAMVLGAARLLQSIREKLKGTVKLVFQPAEECNGAYQMLKDDALDGIDGIFALHVQPSLPTGVIASRPGPVCAGAGHFSALIRGKGGHAATPHKTKDPVLATAFIIQALQQIVSRETDPLEAGVVTVAFVDGGQAENVVPETVKVGGTFRSLSPEGFSYLKERIREVISTQAMVHHCYASVKFMEDTPVMVNNEALFEHVNRVGNSLLGESNVQLLPWTMGAEDFGFFSQRIPATIYVIGTGNETLGSNRPVHSPHFVLDEEALPIGAALHAAVATTYLEHNSVFSY</sequence>
<dbReference type="GO" id="GO:0009850">
    <property type="term" value="P:auxin metabolic process"/>
    <property type="evidence" value="ECO:0000318"/>
    <property type="project" value="GO_Central"/>
</dbReference>
<dbReference type="CDD" id="cd08017">
    <property type="entry name" value="M20_IAA_Hyd"/>
    <property type="match status" value="1"/>
</dbReference>
<dbReference type="OrthoDB" id="6119954at2759"/>
<dbReference type="OMA" id="PGFFVWM"/>
<comment type="cofactor">
    <cofactor evidence="5">
        <name>Mn(2+)</name>
        <dbReference type="ChEBI" id="CHEBI:29035"/>
    </cofactor>
    <text evidence="5">The Mn(2+) ion enhances activity.</text>
</comment>
<evidence type="ECO:0000256" key="6">
    <source>
        <dbReference type="SAM" id="SignalP"/>
    </source>
</evidence>
<dbReference type="KEGG" id="csv:101216658"/>